<evidence type="ECO:0000313" key="9">
    <source>
        <dbReference type="Proteomes" id="UP000830671"/>
    </source>
</evidence>
<dbReference type="AlphaFoldDB" id="A0A9Q8SQ38"/>
<feature type="transmembrane region" description="Helical" evidence="7">
    <location>
        <begin position="187"/>
        <end position="206"/>
    </location>
</feature>
<feature type="transmembrane region" description="Helical" evidence="7">
    <location>
        <begin position="212"/>
        <end position="235"/>
    </location>
</feature>
<feature type="transmembrane region" description="Helical" evidence="7">
    <location>
        <begin position="117"/>
        <end position="138"/>
    </location>
</feature>
<keyword evidence="9" id="KW-1185">Reference proteome</keyword>
<dbReference type="InterPro" id="IPR036259">
    <property type="entry name" value="MFS_trans_sf"/>
</dbReference>
<evidence type="ECO:0000256" key="3">
    <source>
        <dbReference type="ARBA" id="ARBA00022692"/>
    </source>
</evidence>
<evidence type="ECO:0008006" key="10">
    <source>
        <dbReference type="Google" id="ProtNLM"/>
    </source>
</evidence>
<evidence type="ECO:0000256" key="6">
    <source>
        <dbReference type="ARBA" id="ARBA00037968"/>
    </source>
</evidence>
<keyword evidence="2" id="KW-0813">Transport</keyword>
<evidence type="ECO:0000256" key="7">
    <source>
        <dbReference type="SAM" id="Phobius"/>
    </source>
</evidence>
<accession>A0A9Q8SQ38</accession>
<organism evidence="8 9">
    <name type="scientific">Colletotrichum lupini</name>
    <dbReference type="NCBI Taxonomy" id="145971"/>
    <lineage>
        <taxon>Eukaryota</taxon>
        <taxon>Fungi</taxon>
        <taxon>Dikarya</taxon>
        <taxon>Ascomycota</taxon>
        <taxon>Pezizomycotina</taxon>
        <taxon>Sordariomycetes</taxon>
        <taxon>Hypocreomycetidae</taxon>
        <taxon>Glomerellales</taxon>
        <taxon>Glomerellaceae</taxon>
        <taxon>Colletotrichum</taxon>
        <taxon>Colletotrichum acutatum species complex</taxon>
    </lineage>
</organism>
<dbReference type="SUPFAM" id="SSF103473">
    <property type="entry name" value="MFS general substrate transporter"/>
    <property type="match status" value="1"/>
</dbReference>
<keyword evidence="5 7" id="KW-0472">Membrane</keyword>
<dbReference type="PANTHER" id="PTHR43791:SF39">
    <property type="entry name" value="TRANSPORTER LIZ1_SEO1, PUTATIVE (AFU_ORTHOLOGUE AFUA_3G00980)-RELATED"/>
    <property type="match status" value="1"/>
</dbReference>
<feature type="transmembrane region" description="Helical" evidence="7">
    <location>
        <begin position="396"/>
        <end position="413"/>
    </location>
</feature>
<dbReference type="RefSeq" id="XP_049143103.1">
    <property type="nucleotide sequence ID" value="XM_049285960.1"/>
</dbReference>
<feature type="transmembrane region" description="Helical" evidence="7">
    <location>
        <begin position="158"/>
        <end position="180"/>
    </location>
</feature>
<sequence>MKGATPLNVNQQLPNPVVNSRDVPFQPPTHLLRLSSIPRCPLTAFLTNFGWLYGLRVAEPEFPWCELPRRPTNYTMAGDTVATSVREEPVTNASWLDKWRWYERNTSKEEKVLLRKLDFMILTFGCLTFFTKFLDLQAFQNAYVSGMKEDVGMQGNDLQYTTGVFQAGYCAAMIPSNIILTRVRPNVLIPAFEILWGILTLLTAFVKDIKHVYIIRFFSGVFECVAYPGVIYCIGCWYKSTEISRRLSLFYVAGPLGTMFAGYFQTACHTNLNGVNGLEGWRWLFIVCGCITLPVAILGAVVFPARPDSKNPSWLLTSDQIALARRRVSEGGSEAPKVKFDRKAITDVFKGWHWYAFVGLYFVFNQAMITNGQPFNLYLKANNDRYSISQINNLPTGQSAISIVAALVGCYWADATGKRWLPSIWICGWMTVGSICMAVWNIPEGLKFFAFYVAGLGGALNPLFMSWASEVTFRSAEERAVVVASMNAVGQALLAGLNIVTFPTPLAPRFKFGWFWVMANNILQAGLVMGIMVLHNREKRAMQVLEGQAEDVEQIKIANATKGDDESA</sequence>
<keyword evidence="3 7" id="KW-0812">Transmembrane</keyword>
<name>A0A9Q8SQ38_9PEZI</name>
<feature type="transmembrane region" description="Helical" evidence="7">
    <location>
        <begin position="247"/>
        <end position="264"/>
    </location>
</feature>
<dbReference type="GO" id="GO:0022857">
    <property type="term" value="F:transmembrane transporter activity"/>
    <property type="evidence" value="ECO:0007669"/>
    <property type="project" value="InterPro"/>
</dbReference>
<evidence type="ECO:0000313" key="8">
    <source>
        <dbReference type="EMBL" id="UQC81477.1"/>
    </source>
</evidence>
<feature type="transmembrane region" description="Helical" evidence="7">
    <location>
        <begin position="480"/>
        <end position="502"/>
    </location>
</feature>
<dbReference type="Proteomes" id="UP000830671">
    <property type="component" value="Chromosome 3"/>
</dbReference>
<evidence type="ECO:0000256" key="1">
    <source>
        <dbReference type="ARBA" id="ARBA00004141"/>
    </source>
</evidence>
<comment type="subcellular location">
    <subcellularLocation>
        <location evidence="1">Membrane</location>
        <topology evidence="1">Multi-pass membrane protein</topology>
    </subcellularLocation>
</comment>
<feature type="transmembrane region" description="Helical" evidence="7">
    <location>
        <begin position="448"/>
        <end position="468"/>
    </location>
</feature>
<dbReference type="GeneID" id="73340970"/>
<dbReference type="FunFam" id="1.20.1250.20:FF:000065">
    <property type="entry name" value="Putative MFS pantothenate transporter"/>
    <property type="match status" value="1"/>
</dbReference>
<protein>
    <recommendedName>
        <fullName evidence="10">Major facilitator superfamily transporter</fullName>
    </recommendedName>
</protein>
<evidence type="ECO:0000256" key="5">
    <source>
        <dbReference type="ARBA" id="ARBA00023136"/>
    </source>
</evidence>
<proteinExistence type="inferred from homology"/>
<feature type="transmembrane region" description="Helical" evidence="7">
    <location>
        <begin position="514"/>
        <end position="534"/>
    </location>
</feature>
<evidence type="ECO:0000256" key="4">
    <source>
        <dbReference type="ARBA" id="ARBA00022989"/>
    </source>
</evidence>
<comment type="similarity">
    <text evidence="6">Belongs to the major facilitator superfamily. Allantoate permease family.</text>
</comment>
<evidence type="ECO:0000256" key="2">
    <source>
        <dbReference type="ARBA" id="ARBA00022448"/>
    </source>
</evidence>
<dbReference type="Gene3D" id="1.20.1250.20">
    <property type="entry name" value="MFS general substrate transporter like domains"/>
    <property type="match status" value="2"/>
</dbReference>
<dbReference type="KEGG" id="clup:CLUP02_06963"/>
<keyword evidence="4 7" id="KW-1133">Transmembrane helix</keyword>
<feature type="transmembrane region" description="Helical" evidence="7">
    <location>
        <begin position="352"/>
        <end position="369"/>
    </location>
</feature>
<dbReference type="Pfam" id="PF07690">
    <property type="entry name" value="MFS_1"/>
    <property type="match status" value="1"/>
</dbReference>
<gene>
    <name evidence="8" type="ORF">CLUP02_06963</name>
</gene>
<dbReference type="InterPro" id="IPR011701">
    <property type="entry name" value="MFS"/>
</dbReference>
<dbReference type="EMBL" id="CP019475">
    <property type="protein sequence ID" value="UQC81477.1"/>
    <property type="molecule type" value="Genomic_DNA"/>
</dbReference>
<feature type="transmembrane region" description="Helical" evidence="7">
    <location>
        <begin position="420"/>
        <end position="442"/>
    </location>
</feature>
<dbReference type="GO" id="GO:0016020">
    <property type="term" value="C:membrane"/>
    <property type="evidence" value="ECO:0007669"/>
    <property type="project" value="UniProtKB-SubCell"/>
</dbReference>
<feature type="transmembrane region" description="Helical" evidence="7">
    <location>
        <begin position="284"/>
        <end position="303"/>
    </location>
</feature>
<dbReference type="PANTHER" id="PTHR43791">
    <property type="entry name" value="PERMEASE-RELATED"/>
    <property type="match status" value="1"/>
</dbReference>
<reference evidence="8" key="1">
    <citation type="journal article" date="2021" name="Mol. Plant Microbe Interact.">
        <title>Complete Genome Sequence of the Plant-Pathogenic Fungus Colletotrichum lupini.</title>
        <authorList>
            <person name="Baroncelli R."/>
            <person name="Pensec F."/>
            <person name="Da Lio D."/>
            <person name="Boufleur T."/>
            <person name="Vicente I."/>
            <person name="Sarrocco S."/>
            <person name="Picot A."/>
            <person name="Baraldi E."/>
            <person name="Sukno S."/>
            <person name="Thon M."/>
            <person name="Le Floch G."/>
        </authorList>
    </citation>
    <scope>NUCLEOTIDE SEQUENCE</scope>
    <source>
        <strain evidence="8">IMI 504893</strain>
    </source>
</reference>